<accession>A0A0A3XGV4</accession>
<sequence length="254" mass="28402">MAAVTDIPIMFSTPMILALLAGRKLMTRRLAWKGPVIFHDPPDGGDALASKLQRRGWNVSDRYDVDHRIAWPPSPWQKVKAGDRLWVREEWRVGKTHDAKSPKDLPERKCTIMFTAGGSMGNATGGWTPDPNYPSCKPNTFPFWSGRRRASMHLPRWGSRITLLVNSTKIERLQSISDDDCFAEGLEPFGERDPDGRIFHNPLQPNECGLGAWAFGELWKHLHGTESWDANPEVVALGFSIVHANIDAPEALAA</sequence>
<comment type="caution">
    <text evidence="1">The sequence shown here is derived from an EMBL/GenBank/DDBJ whole genome shotgun (WGS) entry which is preliminary data.</text>
</comment>
<evidence type="ECO:0000313" key="2">
    <source>
        <dbReference type="Proteomes" id="UP000030377"/>
    </source>
</evidence>
<organism evidence="1 2">
    <name type="scientific">Bradyrhizobium japonicum</name>
    <dbReference type="NCBI Taxonomy" id="375"/>
    <lineage>
        <taxon>Bacteria</taxon>
        <taxon>Pseudomonadati</taxon>
        <taxon>Pseudomonadota</taxon>
        <taxon>Alphaproteobacteria</taxon>
        <taxon>Hyphomicrobiales</taxon>
        <taxon>Nitrobacteraceae</taxon>
        <taxon>Bradyrhizobium</taxon>
    </lineage>
</organism>
<evidence type="ECO:0000313" key="1">
    <source>
        <dbReference type="EMBL" id="KGT73662.1"/>
    </source>
</evidence>
<dbReference type="AlphaFoldDB" id="A0A0A3XGV4"/>
<dbReference type="EMBL" id="JRPN01000042">
    <property type="protein sequence ID" value="KGT73662.1"/>
    <property type="molecule type" value="Genomic_DNA"/>
</dbReference>
<dbReference type="Proteomes" id="UP000030377">
    <property type="component" value="Unassembled WGS sequence"/>
</dbReference>
<proteinExistence type="predicted"/>
<gene>
    <name evidence="1" type="ORF">MA20_42665</name>
</gene>
<reference evidence="1 2" key="1">
    <citation type="submission" date="2014-09" db="EMBL/GenBank/DDBJ databases">
        <title>Draft genome of Bradyrhizobium japonicum Is-34.</title>
        <authorList>
            <person name="Tsurumaru H."/>
            <person name="Yamakawa T."/>
            <person name="Hashimoto S."/>
            <person name="Okizaki K."/>
            <person name="Kanesaki Y."/>
            <person name="Yoshikawa H."/>
            <person name="Yajima S."/>
        </authorList>
    </citation>
    <scope>NUCLEOTIDE SEQUENCE [LARGE SCALE GENOMIC DNA]</scope>
    <source>
        <strain evidence="1 2">Is-34</strain>
    </source>
</reference>
<protein>
    <submittedName>
        <fullName evidence="1">Uncharacterized protein</fullName>
    </submittedName>
</protein>
<name>A0A0A3XGV4_BRAJP</name>